<evidence type="ECO:0000256" key="3">
    <source>
        <dbReference type="PROSITE-ProRule" id="PRU00087"/>
    </source>
</evidence>
<feature type="repeat" description="Filamin" evidence="3">
    <location>
        <begin position="228"/>
        <end position="319"/>
    </location>
</feature>
<dbReference type="Pfam" id="PF00630">
    <property type="entry name" value="Filamin"/>
    <property type="match status" value="8"/>
</dbReference>
<dbReference type="KEGG" id="hro:HELRODRAFT_116537"/>
<dbReference type="PROSITE" id="PS50194">
    <property type="entry name" value="FILAMIN_REPEAT"/>
    <property type="match status" value="8"/>
</dbReference>
<dbReference type="PANTHER" id="PTHR38537">
    <property type="entry name" value="JITTERBUG, ISOFORM N"/>
    <property type="match status" value="1"/>
</dbReference>
<evidence type="ECO:0000256" key="1">
    <source>
        <dbReference type="ARBA" id="ARBA00009238"/>
    </source>
</evidence>
<evidence type="ECO:0000313" key="4">
    <source>
        <dbReference type="EMBL" id="ESN90148.1"/>
    </source>
</evidence>
<dbReference type="RefSeq" id="XP_009031725.1">
    <property type="nucleotide sequence ID" value="XM_009033477.1"/>
</dbReference>
<dbReference type="InterPro" id="IPR013783">
    <property type="entry name" value="Ig-like_fold"/>
</dbReference>
<protein>
    <submittedName>
        <fullName evidence="4 5">Uncharacterized protein</fullName>
    </submittedName>
</protein>
<dbReference type="Gene3D" id="2.60.40.10">
    <property type="entry name" value="Immunoglobulins"/>
    <property type="match status" value="8"/>
</dbReference>
<dbReference type="GO" id="GO:0051015">
    <property type="term" value="F:actin filament binding"/>
    <property type="evidence" value="ECO:0007669"/>
    <property type="project" value="InterPro"/>
</dbReference>
<dbReference type="eggNOG" id="KOG0518">
    <property type="taxonomic scope" value="Eukaryota"/>
</dbReference>
<dbReference type="EMBL" id="AMQM01008362">
    <property type="status" value="NOT_ANNOTATED_CDS"/>
    <property type="molecule type" value="Genomic_DNA"/>
</dbReference>
<dbReference type="InterPro" id="IPR017868">
    <property type="entry name" value="Filamin/ABP280_repeat-like"/>
</dbReference>
<dbReference type="Proteomes" id="UP000015101">
    <property type="component" value="Unassembled WGS sequence"/>
</dbReference>
<dbReference type="EnsemblMetazoa" id="HelroT116537">
    <property type="protein sequence ID" value="HelroP116537"/>
    <property type="gene ID" value="HelroG116537"/>
</dbReference>
<evidence type="ECO:0000313" key="5">
    <source>
        <dbReference type="EnsemblMetazoa" id="HelroP116537"/>
    </source>
</evidence>
<evidence type="ECO:0000313" key="6">
    <source>
        <dbReference type="Proteomes" id="UP000015101"/>
    </source>
</evidence>
<dbReference type="PANTHER" id="PTHR38537:SF8">
    <property type="entry name" value="FILAMIN-A"/>
    <property type="match status" value="1"/>
</dbReference>
<dbReference type="AlphaFoldDB" id="T1EGF7"/>
<dbReference type="SUPFAM" id="SSF81296">
    <property type="entry name" value="E set domains"/>
    <property type="match status" value="8"/>
</dbReference>
<dbReference type="EMBL" id="KB097768">
    <property type="protein sequence ID" value="ESN90148.1"/>
    <property type="molecule type" value="Genomic_DNA"/>
</dbReference>
<feature type="repeat" description="Filamin" evidence="3">
    <location>
        <begin position="55"/>
        <end position="131"/>
    </location>
</feature>
<dbReference type="InterPro" id="IPR044801">
    <property type="entry name" value="Filamin"/>
</dbReference>
<dbReference type="STRING" id="6412.T1EGF7"/>
<dbReference type="CTD" id="20195659"/>
<dbReference type="OrthoDB" id="5334309at2759"/>
<dbReference type="SMART" id="SM00557">
    <property type="entry name" value="IG_FLMN"/>
    <property type="match status" value="8"/>
</dbReference>
<name>T1EGF7_HELRO</name>
<sequence>MSEQQPPEVISGRDGRVVVQFRPTEKGFYDLNFTHNEHSIAGYYYYFCFHLVVDQHITAYGSGLSCGVSGKESTFYIVGKDGLFSLASGPGKADIVRKKESHGIVEVSYVPLAAGEYNLHVRHKGHEIYSSPFQVKVSGEGQKRTQLSVAATGAYVLCGGNVDLANMVGVIRSPSGGPAEPCMLMKTADGKLAIASFQPKRKGMYMVEVSQDGRPISGSPFNVNVSEAELCHASKVHVSGSTKSANANQWNDVSIDLSSAGLGALGISIEGSHRSDLEIKGKSSSEYVLSYKPHEPGIYLLNVKFGDEHITGCPFMVSVSGEPSGRVRQTVTKNINAARLVRAKDQCSLELKLTGLNPLDLEAILTSPSGESEPCEIRDKEDHLFEIRFTPPEDGVHTLSIKYKGIHLHGSPFQFSVGKLPVGGSHKVEFGGTGVDRAEVNSKNYFNVYTREAGQGLLSIALEGPSKAEINVEDNPDGFSIVSYQVAREGDYGIHVKYNDQHIPRSPTVVHVSPESKDAQLVTLHGLRDRGLEVDKPATFNVKLNGANGTLKAFVKTPSGTEEDIFSQEIDHDIYAVRFIPRENGVYYVYIRFNEAHIPGSPFPMLVGKLGADPAHVVAKGPGIEKGEVGKTCKLNVITTNAGAGVLAVNIDGPSKVAIVCSEVEEGYDFTYTPMAPGDYYITVKFCSVTIAGSPFKAVITGKGRQSDIVESSGLFVETVEKKPGASKAKRFHGDANKVVAQGNGLKKGFPGRAANFTLDCKEAGQALLTLGMLSPNGNPVQELSYKKSRAGVYTVTYNAPEKGEHALTVRWGMDDIPGSPFAIPVG</sequence>
<feature type="repeat" description="Filamin" evidence="3">
    <location>
        <begin position="420"/>
        <end position="512"/>
    </location>
</feature>
<dbReference type="FunFam" id="2.60.40.10:FF:000092">
    <property type="entry name" value="Filamin-B isoform B"/>
    <property type="match status" value="1"/>
</dbReference>
<dbReference type="HOGENOM" id="CLU_339581_0_0_1"/>
<dbReference type="GO" id="GO:0030036">
    <property type="term" value="P:actin cytoskeleton organization"/>
    <property type="evidence" value="ECO:0007669"/>
    <property type="project" value="InterPro"/>
</dbReference>
<keyword evidence="2" id="KW-0677">Repeat</keyword>
<feature type="repeat" description="Filamin" evidence="3">
    <location>
        <begin position="322"/>
        <end position="417"/>
    </location>
</feature>
<keyword evidence="6" id="KW-1185">Reference proteome</keyword>
<proteinExistence type="inferred from homology"/>
<dbReference type="OMA" id="WSEHHIT"/>
<organism evidence="5 6">
    <name type="scientific">Helobdella robusta</name>
    <name type="common">Californian leech</name>
    <dbReference type="NCBI Taxonomy" id="6412"/>
    <lineage>
        <taxon>Eukaryota</taxon>
        <taxon>Metazoa</taxon>
        <taxon>Spiralia</taxon>
        <taxon>Lophotrochozoa</taxon>
        <taxon>Annelida</taxon>
        <taxon>Clitellata</taxon>
        <taxon>Hirudinea</taxon>
        <taxon>Rhynchobdellida</taxon>
        <taxon>Glossiphoniidae</taxon>
        <taxon>Helobdella</taxon>
    </lineage>
</organism>
<feature type="repeat" description="Filamin" evidence="3">
    <location>
        <begin position="514"/>
        <end position="607"/>
    </location>
</feature>
<dbReference type="InterPro" id="IPR001298">
    <property type="entry name" value="Filamin/ABP280_rpt"/>
</dbReference>
<gene>
    <name evidence="5" type="primary">20195659</name>
    <name evidence="4" type="ORF">HELRODRAFT_116537</name>
</gene>
<dbReference type="InterPro" id="IPR014756">
    <property type="entry name" value="Ig_E-set"/>
</dbReference>
<reference evidence="6" key="1">
    <citation type="submission" date="2012-12" db="EMBL/GenBank/DDBJ databases">
        <authorList>
            <person name="Hellsten U."/>
            <person name="Grimwood J."/>
            <person name="Chapman J.A."/>
            <person name="Shapiro H."/>
            <person name="Aerts A."/>
            <person name="Otillar R.P."/>
            <person name="Terry A.Y."/>
            <person name="Boore J.L."/>
            <person name="Simakov O."/>
            <person name="Marletaz F."/>
            <person name="Cho S.-J."/>
            <person name="Edsinger-Gonzales E."/>
            <person name="Havlak P."/>
            <person name="Kuo D.-H."/>
            <person name="Larsson T."/>
            <person name="Lv J."/>
            <person name="Arendt D."/>
            <person name="Savage R."/>
            <person name="Osoegawa K."/>
            <person name="de Jong P."/>
            <person name="Lindberg D.R."/>
            <person name="Seaver E.C."/>
            <person name="Weisblat D.A."/>
            <person name="Putnam N.H."/>
            <person name="Grigoriev I.V."/>
            <person name="Rokhsar D.S."/>
        </authorList>
    </citation>
    <scope>NUCLEOTIDE SEQUENCE</scope>
</reference>
<dbReference type="GeneID" id="20195659"/>
<reference evidence="5" key="3">
    <citation type="submission" date="2015-06" db="UniProtKB">
        <authorList>
            <consortium name="EnsemblMetazoa"/>
        </authorList>
    </citation>
    <scope>IDENTIFICATION</scope>
</reference>
<dbReference type="InParanoid" id="T1EGF7"/>
<comment type="similarity">
    <text evidence="1">Belongs to the filamin family.</text>
</comment>
<feature type="repeat" description="Filamin" evidence="3">
    <location>
        <begin position="127"/>
        <end position="225"/>
    </location>
</feature>
<reference evidence="4 6" key="2">
    <citation type="journal article" date="2013" name="Nature">
        <title>Insights into bilaterian evolution from three spiralian genomes.</title>
        <authorList>
            <person name="Simakov O."/>
            <person name="Marletaz F."/>
            <person name="Cho S.J."/>
            <person name="Edsinger-Gonzales E."/>
            <person name="Havlak P."/>
            <person name="Hellsten U."/>
            <person name="Kuo D.H."/>
            <person name="Larsson T."/>
            <person name="Lv J."/>
            <person name="Arendt D."/>
            <person name="Savage R."/>
            <person name="Osoegawa K."/>
            <person name="de Jong P."/>
            <person name="Grimwood J."/>
            <person name="Chapman J.A."/>
            <person name="Shapiro H."/>
            <person name="Aerts A."/>
            <person name="Otillar R.P."/>
            <person name="Terry A.Y."/>
            <person name="Boore J.L."/>
            <person name="Grigoriev I.V."/>
            <person name="Lindberg D.R."/>
            <person name="Seaver E.C."/>
            <person name="Weisblat D.A."/>
            <person name="Putnam N.H."/>
            <person name="Rokhsar D.S."/>
        </authorList>
    </citation>
    <scope>NUCLEOTIDE SEQUENCE</scope>
</reference>
<dbReference type="EMBL" id="AMQM01008361">
    <property type="status" value="NOT_ANNOTATED_CDS"/>
    <property type="molecule type" value="Genomic_DNA"/>
</dbReference>
<evidence type="ECO:0000256" key="2">
    <source>
        <dbReference type="ARBA" id="ARBA00022737"/>
    </source>
</evidence>
<feature type="repeat" description="Filamin" evidence="3">
    <location>
        <begin position="731"/>
        <end position="826"/>
    </location>
</feature>
<feature type="repeat" description="Filamin" evidence="3">
    <location>
        <begin position="609"/>
        <end position="700"/>
    </location>
</feature>
<accession>T1EGF7</accession>